<dbReference type="RefSeq" id="WP_126161801.1">
    <property type="nucleotide sequence ID" value="NZ_RQPJ01000003.1"/>
</dbReference>
<proteinExistence type="predicted"/>
<dbReference type="OrthoDB" id="9808753at2"/>
<reference evidence="6 7" key="1">
    <citation type="submission" date="2018-11" db="EMBL/GenBank/DDBJ databases">
        <title>Arenibacter aquaticus sp.nov., a marine bacterium isolated from surface seawater in the South China Sea.</title>
        <authorList>
            <person name="Guo J."/>
            <person name="Sun J."/>
        </authorList>
    </citation>
    <scope>NUCLEOTIDE SEQUENCE [LARGE SCALE GENOMIC DNA]</scope>
    <source>
        <strain evidence="6 7">GUO666</strain>
    </source>
</reference>
<dbReference type="InterPro" id="IPR013783">
    <property type="entry name" value="Ig-like_fold"/>
</dbReference>
<feature type="region of interest" description="Disordered" evidence="3">
    <location>
        <begin position="168"/>
        <end position="187"/>
    </location>
</feature>
<protein>
    <recommendedName>
        <fullName evidence="5">Fibronectin type-III domain-containing protein</fullName>
    </recommendedName>
</protein>
<dbReference type="PROSITE" id="PS50853">
    <property type="entry name" value="FN3"/>
    <property type="match status" value="4"/>
</dbReference>
<keyword evidence="1" id="KW-0677">Repeat</keyword>
<feature type="coiled-coil region" evidence="2">
    <location>
        <begin position="665"/>
        <end position="695"/>
    </location>
</feature>
<feature type="compositionally biased region" description="Low complexity" evidence="3">
    <location>
        <begin position="367"/>
        <end position="385"/>
    </location>
</feature>
<keyword evidence="2" id="KW-0175">Coiled coil</keyword>
<dbReference type="InterPro" id="IPR008979">
    <property type="entry name" value="Galactose-bd-like_sf"/>
</dbReference>
<feature type="domain" description="Fibronectin type-III" evidence="5">
    <location>
        <begin position="365"/>
        <end position="451"/>
    </location>
</feature>
<dbReference type="SUPFAM" id="SSF49785">
    <property type="entry name" value="Galactose-binding domain-like"/>
    <property type="match status" value="1"/>
</dbReference>
<evidence type="ECO:0000313" key="7">
    <source>
        <dbReference type="Proteomes" id="UP000267585"/>
    </source>
</evidence>
<dbReference type="EMBL" id="RQPJ01000003">
    <property type="protein sequence ID" value="RTE53813.1"/>
    <property type="molecule type" value="Genomic_DNA"/>
</dbReference>
<dbReference type="SUPFAM" id="SSF49265">
    <property type="entry name" value="Fibronectin type III"/>
    <property type="match status" value="4"/>
</dbReference>
<feature type="compositionally biased region" description="Polar residues" evidence="3">
    <location>
        <begin position="257"/>
        <end position="268"/>
    </location>
</feature>
<dbReference type="Gene3D" id="2.60.40.10">
    <property type="entry name" value="Immunoglobulins"/>
    <property type="match status" value="4"/>
</dbReference>
<dbReference type="CDD" id="cd00063">
    <property type="entry name" value="FN3"/>
    <property type="match status" value="4"/>
</dbReference>
<comment type="caution">
    <text evidence="6">The sequence shown here is derived from an EMBL/GenBank/DDBJ whole genome shotgun (WGS) entry which is preliminary data.</text>
</comment>
<keyword evidence="4" id="KW-0732">Signal</keyword>
<keyword evidence="7" id="KW-1185">Reference proteome</keyword>
<feature type="domain" description="Fibronectin type-III" evidence="5">
    <location>
        <begin position="459"/>
        <end position="545"/>
    </location>
</feature>
<dbReference type="Gene3D" id="2.60.120.260">
    <property type="entry name" value="Galactose-binding domain-like"/>
    <property type="match status" value="1"/>
</dbReference>
<name>A0A3S0AZ84_9FLAO</name>
<sequence length="700" mass="72234">MKSEKLLFFVLFFMVLGVSAQNLHTQANAASIDNEANTVTGWTTNNRAIATSSAVNPFAGSFSISVALNGSTGGYAGYTFTAVVGEVYDISIWAREGNLSFRPAFANWSGFSNFSTTAITGSNWTQYTWSLTATTTSPEIRVYAAPWSGGQAGTEVLIDNVSITLQGSGADTEAPSAPSNLTASGTTTTTTNLSWNASTDNVGVTGYTILQDGASIGTTNGATTFNVTGLTQNTSYAFTVTASDAAGNVSAASNTANVTTETAADNQPPSAPSNLTASGTTTTTTNLSWNASTDNVGVTGYTILQDGVSIGTTSGATTFNVTGLTQNTSYAFTVTASDAAGNVSAASNTANVTTETAADNQPPSAPSNLTASGTTTTTTNLSWNASTDNVGVTGYTILQDGASIGTTNGATNFNVTGLTQNTSYAFTVTASDAAGNVSAASNTANVTTDTAADGESPSAPTNLTAANTTNTTTDLSWDASTDNVGVTGYTILQDGASIGTTNGATTFNVTGLTQNTSYAFTVTARDAAGNVSAVSNTANVTTTGTGVVDYTSENANLATVDWNARDLFANRNVGIGTTNTQGYQLAVAGSVVAEEVNVKLQVNWPDYVFENSYNLPTLEEVEAHIQANGYLLNMPSAAQVEQSGIDIGKMNAKLLRKIEELTLYTLAQEKKIKALEEQNKKLESISQKIAELEKAMEEKR</sequence>
<evidence type="ECO:0000256" key="4">
    <source>
        <dbReference type="SAM" id="SignalP"/>
    </source>
</evidence>
<feature type="chain" id="PRO_5018787402" description="Fibronectin type-III domain-containing protein" evidence="4">
    <location>
        <begin position="21"/>
        <end position="700"/>
    </location>
</feature>
<dbReference type="InterPro" id="IPR036116">
    <property type="entry name" value="FN3_sf"/>
</dbReference>
<dbReference type="InterPro" id="IPR003961">
    <property type="entry name" value="FN3_dom"/>
</dbReference>
<feature type="domain" description="Fibronectin type-III" evidence="5">
    <location>
        <begin position="177"/>
        <end position="263"/>
    </location>
</feature>
<dbReference type="SMART" id="SM00060">
    <property type="entry name" value="FN3"/>
    <property type="match status" value="4"/>
</dbReference>
<evidence type="ECO:0000256" key="2">
    <source>
        <dbReference type="SAM" id="Coils"/>
    </source>
</evidence>
<feature type="domain" description="Fibronectin type-III" evidence="5">
    <location>
        <begin position="271"/>
        <end position="357"/>
    </location>
</feature>
<dbReference type="PANTHER" id="PTHR13817">
    <property type="entry name" value="TITIN"/>
    <property type="match status" value="1"/>
</dbReference>
<dbReference type="PANTHER" id="PTHR13817:SF173">
    <property type="entry name" value="FRAZZLED"/>
    <property type="match status" value="1"/>
</dbReference>
<evidence type="ECO:0000313" key="6">
    <source>
        <dbReference type="EMBL" id="RTE53813.1"/>
    </source>
</evidence>
<dbReference type="AlphaFoldDB" id="A0A3S0AZ84"/>
<dbReference type="Pfam" id="PF00041">
    <property type="entry name" value="fn3"/>
    <property type="match status" value="4"/>
</dbReference>
<dbReference type="Proteomes" id="UP000267585">
    <property type="component" value="Unassembled WGS sequence"/>
</dbReference>
<feature type="region of interest" description="Disordered" evidence="3">
    <location>
        <begin position="448"/>
        <end position="467"/>
    </location>
</feature>
<feature type="signal peptide" evidence="4">
    <location>
        <begin position="1"/>
        <end position="20"/>
    </location>
</feature>
<feature type="region of interest" description="Disordered" evidence="3">
    <location>
        <begin position="351"/>
        <end position="385"/>
    </location>
</feature>
<evidence type="ECO:0000259" key="5">
    <source>
        <dbReference type="PROSITE" id="PS50853"/>
    </source>
</evidence>
<gene>
    <name evidence="6" type="ORF">EHW67_07715</name>
</gene>
<evidence type="ECO:0000256" key="3">
    <source>
        <dbReference type="SAM" id="MobiDB-lite"/>
    </source>
</evidence>
<feature type="compositionally biased region" description="Polar residues" evidence="3">
    <location>
        <begin position="351"/>
        <end position="362"/>
    </location>
</feature>
<accession>A0A3S0AZ84</accession>
<organism evidence="6 7">
    <name type="scientific">Arenibacter aquaticus</name>
    <dbReference type="NCBI Taxonomy" id="2489054"/>
    <lineage>
        <taxon>Bacteria</taxon>
        <taxon>Pseudomonadati</taxon>
        <taxon>Bacteroidota</taxon>
        <taxon>Flavobacteriia</taxon>
        <taxon>Flavobacteriales</taxon>
        <taxon>Flavobacteriaceae</taxon>
        <taxon>Arenibacter</taxon>
    </lineage>
</organism>
<feature type="compositionally biased region" description="Low complexity" evidence="3">
    <location>
        <begin position="273"/>
        <end position="291"/>
    </location>
</feature>
<dbReference type="InterPro" id="IPR050964">
    <property type="entry name" value="Striated_Muscle_Regulatory"/>
</dbReference>
<feature type="region of interest" description="Disordered" evidence="3">
    <location>
        <begin position="257"/>
        <end position="291"/>
    </location>
</feature>
<evidence type="ECO:0000256" key="1">
    <source>
        <dbReference type="ARBA" id="ARBA00022737"/>
    </source>
</evidence>